<proteinExistence type="predicted"/>
<dbReference type="GO" id="GO:0015038">
    <property type="term" value="F:glutathione disulfide oxidoreductase activity"/>
    <property type="evidence" value="ECO:0007669"/>
    <property type="project" value="TreeGrafter"/>
</dbReference>
<dbReference type="GeneID" id="33571428"/>
<evidence type="ECO:0000313" key="4">
    <source>
        <dbReference type="Proteomes" id="UP000193648"/>
    </source>
</evidence>
<dbReference type="Proteomes" id="UP000193648">
    <property type="component" value="Unassembled WGS sequence"/>
</dbReference>
<name>A0A1Y2H4Y4_9FUNG</name>
<keyword evidence="1" id="KW-0472">Membrane</keyword>
<keyword evidence="1" id="KW-1133">Transmembrane helix</keyword>
<dbReference type="PRINTS" id="PR00160">
    <property type="entry name" value="GLUTAREDOXIN"/>
</dbReference>
<dbReference type="InterPro" id="IPR036249">
    <property type="entry name" value="Thioredoxin-like_sf"/>
</dbReference>
<keyword evidence="4" id="KW-1185">Reference proteome</keyword>
<dbReference type="GO" id="GO:0005737">
    <property type="term" value="C:cytoplasm"/>
    <property type="evidence" value="ECO:0007669"/>
    <property type="project" value="TreeGrafter"/>
</dbReference>
<dbReference type="AlphaFoldDB" id="A0A1Y2H4Y4"/>
<dbReference type="PANTHER" id="PTHR45694:SF18">
    <property type="entry name" value="GLUTAREDOXIN-1-RELATED"/>
    <property type="match status" value="1"/>
</dbReference>
<reference evidence="3 4" key="1">
    <citation type="submission" date="2016-07" db="EMBL/GenBank/DDBJ databases">
        <title>Pervasive Adenine N6-methylation of Active Genes in Fungi.</title>
        <authorList>
            <consortium name="DOE Joint Genome Institute"/>
            <person name="Mondo S.J."/>
            <person name="Dannebaum R.O."/>
            <person name="Kuo R.C."/>
            <person name="Labutti K."/>
            <person name="Haridas S."/>
            <person name="Kuo A."/>
            <person name="Salamov A."/>
            <person name="Ahrendt S.R."/>
            <person name="Lipzen A."/>
            <person name="Sullivan W."/>
            <person name="Andreopoulos W.B."/>
            <person name="Clum A."/>
            <person name="Lindquist E."/>
            <person name="Daum C."/>
            <person name="Ramamoorthy G.K."/>
            <person name="Gryganskyi A."/>
            <person name="Culley D."/>
            <person name="Magnuson J.K."/>
            <person name="James T.Y."/>
            <person name="O'Malley M.A."/>
            <person name="Stajich J.E."/>
            <person name="Spatafora J.W."/>
            <person name="Visel A."/>
            <person name="Grigoriev I.V."/>
        </authorList>
    </citation>
    <scope>NUCLEOTIDE SEQUENCE [LARGE SCALE GENOMIC DNA]</scope>
    <source>
        <strain evidence="3 4">NRRL 3116</strain>
    </source>
</reference>
<dbReference type="InParanoid" id="A0A1Y2H4Y4"/>
<dbReference type="RefSeq" id="XP_021886714.1">
    <property type="nucleotide sequence ID" value="XM_022029585.1"/>
</dbReference>
<comment type="caution">
    <text evidence="3">The sequence shown here is derived from an EMBL/GenBank/DDBJ whole genome shotgun (WGS) entry which is preliminary data.</text>
</comment>
<dbReference type="Pfam" id="PF00462">
    <property type="entry name" value="Glutaredoxin"/>
    <property type="match status" value="1"/>
</dbReference>
<dbReference type="CDD" id="cd03419">
    <property type="entry name" value="GRX_GRXh_1_2_like"/>
    <property type="match status" value="1"/>
</dbReference>
<evidence type="ECO:0000256" key="1">
    <source>
        <dbReference type="SAM" id="Phobius"/>
    </source>
</evidence>
<protein>
    <submittedName>
        <fullName evidence="3">Thioredoxin-like protein</fullName>
    </submittedName>
</protein>
<evidence type="ECO:0000313" key="3">
    <source>
        <dbReference type="EMBL" id="ORZ29041.1"/>
    </source>
</evidence>
<dbReference type="GO" id="GO:0034599">
    <property type="term" value="P:cellular response to oxidative stress"/>
    <property type="evidence" value="ECO:0007669"/>
    <property type="project" value="TreeGrafter"/>
</dbReference>
<dbReference type="OrthoDB" id="423313at2759"/>
<dbReference type="PROSITE" id="PS51354">
    <property type="entry name" value="GLUTAREDOXIN_2"/>
    <property type="match status" value="1"/>
</dbReference>
<dbReference type="Gene3D" id="3.40.30.10">
    <property type="entry name" value="Glutaredoxin"/>
    <property type="match status" value="1"/>
</dbReference>
<gene>
    <name evidence="3" type="ORF">BCR41DRAFT_418118</name>
</gene>
<feature type="domain" description="Glutaredoxin" evidence="2">
    <location>
        <begin position="100"/>
        <end position="162"/>
    </location>
</feature>
<dbReference type="InterPro" id="IPR002109">
    <property type="entry name" value="Glutaredoxin"/>
</dbReference>
<accession>A0A1Y2H4Y4</accession>
<dbReference type="EMBL" id="MCFF01000001">
    <property type="protein sequence ID" value="ORZ29041.1"/>
    <property type="molecule type" value="Genomic_DNA"/>
</dbReference>
<feature type="transmembrane region" description="Helical" evidence="1">
    <location>
        <begin position="23"/>
        <end position="41"/>
    </location>
</feature>
<dbReference type="PANTHER" id="PTHR45694">
    <property type="entry name" value="GLUTAREDOXIN 2"/>
    <property type="match status" value="1"/>
</dbReference>
<organism evidence="3 4">
    <name type="scientific">Lobosporangium transversale</name>
    <dbReference type="NCBI Taxonomy" id="64571"/>
    <lineage>
        <taxon>Eukaryota</taxon>
        <taxon>Fungi</taxon>
        <taxon>Fungi incertae sedis</taxon>
        <taxon>Mucoromycota</taxon>
        <taxon>Mortierellomycotina</taxon>
        <taxon>Mortierellomycetes</taxon>
        <taxon>Mortierellales</taxon>
        <taxon>Mortierellaceae</taxon>
        <taxon>Lobosporangium</taxon>
    </lineage>
</organism>
<evidence type="ECO:0000259" key="2">
    <source>
        <dbReference type="Pfam" id="PF00462"/>
    </source>
</evidence>
<keyword evidence="1" id="KW-0812">Transmembrane</keyword>
<dbReference type="STRING" id="64571.A0A1Y2H4Y4"/>
<sequence length="191" mass="21139">MEGLSTKPKPVSMVTGFSRSRRIRGLVLLLVLLCGIYYLFFGTTKRLGSGGGYVQNRVDLNGEGEPLDITQDISSNHRSGTSQVSLLEKRIQGLIDSNRIMVFSKSYCPYSMAAKKLLRSYTNDIQVLEVDLEEKSTEIKAVLTKLAKGHSTFPSIFINGEPIGGNDNLQALEDKDQLQSRLQKLGVPMLQ</sequence>
<dbReference type="InterPro" id="IPR014025">
    <property type="entry name" value="Glutaredoxin_subgr"/>
</dbReference>
<dbReference type="SUPFAM" id="SSF52833">
    <property type="entry name" value="Thioredoxin-like"/>
    <property type="match status" value="1"/>
</dbReference>